<feature type="domain" description="DUF7623" evidence="3">
    <location>
        <begin position="807"/>
        <end position="855"/>
    </location>
</feature>
<dbReference type="InterPro" id="IPR056040">
    <property type="entry name" value="DUF7623"/>
</dbReference>
<feature type="region of interest" description="Disordered" evidence="2">
    <location>
        <begin position="1521"/>
        <end position="1548"/>
    </location>
</feature>
<feature type="domain" description="DUF7623" evidence="3">
    <location>
        <begin position="947"/>
        <end position="995"/>
    </location>
</feature>
<gene>
    <name evidence="4" type="ORF">ADEAN_000692400</name>
</gene>
<dbReference type="Proteomes" id="UP000515908">
    <property type="component" value="Chromosome 14"/>
</dbReference>
<protein>
    <recommendedName>
        <fullName evidence="3">DUF7623 domain-containing protein</fullName>
    </recommendedName>
</protein>
<feature type="domain" description="DUF7623" evidence="3">
    <location>
        <begin position="667"/>
        <end position="715"/>
    </location>
</feature>
<feature type="coiled-coil region" evidence="1">
    <location>
        <begin position="2663"/>
        <end position="2698"/>
    </location>
</feature>
<feature type="domain" description="DUF7623" evidence="3">
    <location>
        <begin position="107"/>
        <end position="155"/>
    </location>
</feature>
<reference evidence="4 5" key="1">
    <citation type="submission" date="2020-08" db="EMBL/GenBank/DDBJ databases">
        <authorList>
            <person name="Newling K."/>
            <person name="Davey J."/>
            <person name="Forrester S."/>
        </authorList>
    </citation>
    <scope>NUCLEOTIDE SEQUENCE [LARGE SCALE GENOMIC DNA]</scope>
    <source>
        <strain evidence="5">Crithidia deanei Carvalho (ATCC PRA-265)</strain>
    </source>
</reference>
<feature type="coiled-coil region" evidence="1">
    <location>
        <begin position="1732"/>
        <end position="1854"/>
    </location>
</feature>
<name>A0A7G2CJ26_9TRYP</name>
<proteinExistence type="predicted"/>
<evidence type="ECO:0000256" key="2">
    <source>
        <dbReference type="SAM" id="MobiDB-lite"/>
    </source>
</evidence>
<feature type="domain" description="DUF7623" evidence="3">
    <location>
        <begin position="877"/>
        <end position="925"/>
    </location>
</feature>
<dbReference type="EMBL" id="LR877158">
    <property type="protein sequence ID" value="CAD2219419.1"/>
    <property type="molecule type" value="Genomic_DNA"/>
</dbReference>
<feature type="coiled-coil region" evidence="1">
    <location>
        <begin position="1295"/>
        <end position="1361"/>
    </location>
</feature>
<keyword evidence="1" id="KW-0175">Coiled coil</keyword>
<feature type="domain" description="DUF7623" evidence="3">
    <location>
        <begin position="177"/>
        <end position="225"/>
    </location>
</feature>
<evidence type="ECO:0000313" key="5">
    <source>
        <dbReference type="Proteomes" id="UP000515908"/>
    </source>
</evidence>
<accession>A0A7G2CJ26</accession>
<keyword evidence="5" id="KW-1185">Reference proteome</keyword>
<sequence>MNAYGNALADALRAKAVKDRLPFMDWHDDVAGWESTLLNDPTFLNMVAQYEELMRDPVKNADALRRLEAEMNAYGNALADALRAKAVKDRLPFMDWHDDVAGWESTLLNDPTFLNMVAQYEELMRDPVKNADALRRLEAEMNAYGNALADALRAKAVKDRLPFMDWHDDVAGWESTLLNDPTFLNMVAQYEELMRDPVKNADALRRLEAEMNAYGNALADALRAKAVKDRLPFMDWHDDVAGWESTLLNDPTFLNMVAQYEELMRDPVKNADALRRLEAEMNAYGNALADALRAKAVKDRLPFMDWHDDVAGWESTLLNDPTFLNMVAQYEELMKDPVKNADALRRLEAEMNAYGNALADALRAKAVKDRLPFMDWHDDVAGWESTLLNDPTFLNMVAQYEELMKDPVKNADALRRLEAEMNAYGNALADALRAKAVKDRLPFMDWHDDVAGWESTLLSDPTFLNMVAQYEELMRDPVKNADALRRLEAKMNAYGNALADALRAKAVKDRLPFMDWHDDVAGWESTLLNDPTFLNMVAQYEELMKDPVKNADALRRLEAEMNAYGNALADALRAKAVKDRLPFMDWHDDVAGWESTLLNDPTFLNMVAQYEELMRDPVKNADALRRLEAEMNAYGNALADALRAKAVKDRLPFMDWHDDVAGWESTLLNDPTFLNMVAQYEELMKDPVKNADALRRLEAEMNAYGNALADALRAKAVKDRLPFMDWHDDVAGWESTLLNDPTFLNMVAQYEELVKDPVKNADALRRLEAEMNAYGNALADALRAKAVKDRLPFMDWHDDVAGWESTLLNDPTFLNMVAQYEELMRDPVKNADALRRLEAEMNAYGNALADALRAKAVKDRLPFMDWHDDVAGWESTLLSDPTFLNMVAQYEELMRDPVKNADALRRLEAEMNAYGNALADALRAKAVKDRLPFMDWHDDVAGWESTLLNDPTFLNMVAQYEELMKDPVKNADALRRLEAEMNAYGNALADALRAKAVKDRLPFMDWHDDVAGWESTLLNDPTFLNMVAQYEELVKDPVKNADALRRLEAEMNAYGNALADALRAKAVKDRLPFMDWHDDVAGWESTLLNDPTFLNMVAQYEELMRDPVKNADALRRLEAEMNAYGNALADMLVGKESRGDVLVNRLAELLEEERTERSSIIDGEFFKRGEMYDGVTYALRELFIWETADDLCECAICEAVVECSIDDLEKEEEKNRMSIIAEEEAAVEQVFFQFNEGILDVIAAELALRALEVCLSELEDENLLLCLLKEEEVERRRVEESCSSEATALSLFHAVLALITEEEQARRSIKEEEEQANFLLDESQRRERRLAINKLLSRTTKDTIENLLREEEYNRQNITDEYESSFNTLFGSHKKAQQRALIHHQTRVLEEAVSSLEAEEEAARRAIEEEYAALCDTLEEAMKDSHDDAARRLQDRSLAEAVSSLEAEEEAARRAIEEEYAALCDTLEEAMKDSHDDAARRLQDRSLAEAVSSLEAEEEAARRAIEEEYAALCETLEEAMKDSHDDAARRPQDRSLAEAVSSLEAEEEAARRAIEDEYAALCDSLEEAMRDSHDDAARRLQDRSLAEAVSSVEAEEEAARRAIEDEYAALCDSLEDAMKDSHDDAARRLQDRSLAEAVSSLEAEEEAARRAIEEEYAALCETLEESMKDSHDDAARRLQDRSLAEAVSSLEAEEEAARRAIEEEYAALCDSLEEAMRVSHDDAARRLQERSLAEAVSSLEAEEEAARRAIEDEYAALCDSLEEAMRDSHDDAARRLQDRSLAEAVSSLEAEEEAARRAIEDEYAALCDSLEEAMRDSHDDAARRLQDRSLAEAVSSLEAEEEAARRAIEEEYAALCDSLEEAMRVSHDDAARRLQERSLAEAVSSLEAEEEAARRAIEDEYAALCDTLEDAMRVSHDDAARRLQERSLAEAVSSLEAEEEAARRAIEDEYAALCGRLEDAMRDSHDDAARRLQDRSLAEAVSSLEAEEEAARRAIEDEYAALCDSLEEAMRDSHDDAARRLQDRSLAEAVSSLEAEEEAARRAIEDEYAALCDSLEEAMKDSHDDAARRLQERSLAEAVSSLEAEEEAARRAIEDEYAALCDSLEEAMRDSHDDAARRLQERSLAEAVSSLEAEEEAARRAIEDEYAALCDSLEEAMRDSHDDAARRLQERSLAEAVSSLEAEEEAARRAIEDEYAALCDSLEEAMRDSHDDAARRLQDRSLAEAVSSLEAEEEAARRAIEDEYAALCDSLEEAMKDSHDDAARRLQDRSLAEAVSSLEAEEEAARRAIEDEYAALCDSLEEAMRDSHDDAARRLQDRSLAEAVSSLEAEEEAARRAIEDEYAALCDSLEEEMRDSHDDAARRLQDRSLAEAVSSLEAEEEAARRAIEDDYAALCDSLEEDMKDSHDDAARRLQDRSLAEAVSSLEAEEEAARRAIEDEYAALCDSLEEEMRDSHDDAARRLQDRSLAEAVSSLEAEEEAARRAIEDEYAALCDSLEEDMKDSHDDAARRLQDRSLAEAVSSLEAEEEAARRAIEDEYAALCDSLEEEMRDSHDDAARRLQDRSLAEAVSSLEAEEEAARRAIEDEYAALCDSLEEAMRDSHDDAARRLQDRSLAEAVSSLEAEEEAARRAIEDEYAALCDSLEEAMRVSHDDAARRLQERSLAEAVSSLEAEEEAARRAIEEEYAALCDTLEDAMRDSHDDAARRLQDRSLAEAVSSLEAEEEAVRRGIEDEYAALCDSLENDERERRRIAVNRMKSRVLEEQLEVILQEEVEARGKISKEESSSIKALSKEEASKRSVLYRRKSSVGVKKLESRKVKGSVVVVTETESNISNSVHNLVPQSKVVAGEVSEEDEGSTTAVNLLQRVGRGYRCRKLLHARIVNRRVNEAEVGMKSLIKEEFETRIKIAGDCVHQLNDILFVYKHSAPLLANADSFSVLMKEEESFRKDLESEYEYNSSVLSRLEGKHRLNSSEGLLPSKSNTVDSTLSAPSANLPFATLNPTPHQRESYRGFELDELGSFLIHYEADLQKLKKSIAEKRQLIAAEHDRLKERRDTASNDIHRGGTGASWVPSRPLPLSDLVRGPTVQYKR</sequence>
<feature type="domain" description="DUF7623" evidence="3">
    <location>
        <begin position="1017"/>
        <end position="1065"/>
    </location>
</feature>
<feature type="domain" description="DUF7623" evidence="3">
    <location>
        <begin position="597"/>
        <end position="645"/>
    </location>
</feature>
<evidence type="ECO:0000256" key="1">
    <source>
        <dbReference type="SAM" id="Coils"/>
    </source>
</evidence>
<feature type="domain" description="DUF7623" evidence="3">
    <location>
        <begin position="37"/>
        <end position="85"/>
    </location>
</feature>
<feature type="compositionally biased region" description="Basic and acidic residues" evidence="2">
    <location>
        <begin position="3049"/>
        <end position="3062"/>
    </location>
</feature>
<feature type="domain" description="DUF7623" evidence="3">
    <location>
        <begin position="737"/>
        <end position="785"/>
    </location>
</feature>
<feature type="coiled-coil region" evidence="1">
    <location>
        <begin position="2565"/>
        <end position="2634"/>
    </location>
</feature>
<feature type="coiled-coil region" evidence="1">
    <location>
        <begin position="1977"/>
        <end position="2340"/>
    </location>
</feature>
<feature type="domain" description="DUF7623" evidence="3">
    <location>
        <begin position="247"/>
        <end position="295"/>
    </location>
</feature>
<feature type="coiled-coil region" evidence="1">
    <location>
        <begin position="1634"/>
        <end position="1707"/>
    </location>
</feature>
<feature type="domain" description="DUF7623" evidence="3">
    <location>
        <begin position="457"/>
        <end position="505"/>
    </location>
</feature>
<organism evidence="4 5">
    <name type="scientific">Angomonas deanei</name>
    <dbReference type="NCBI Taxonomy" id="59799"/>
    <lineage>
        <taxon>Eukaryota</taxon>
        <taxon>Discoba</taxon>
        <taxon>Euglenozoa</taxon>
        <taxon>Kinetoplastea</taxon>
        <taxon>Metakinetoplastina</taxon>
        <taxon>Trypanosomatida</taxon>
        <taxon>Trypanosomatidae</taxon>
        <taxon>Strigomonadinae</taxon>
        <taxon>Angomonas</taxon>
    </lineage>
</organism>
<dbReference type="VEuPathDB" id="TriTrypDB:ADEAN_000692400"/>
<feature type="region of interest" description="Disordered" evidence="2">
    <location>
        <begin position="3049"/>
        <end position="3074"/>
    </location>
</feature>
<feature type="domain" description="DUF7623" evidence="3">
    <location>
        <begin position="317"/>
        <end position="365"/>
    </location>
</feature>
<dbReference type="Pfam" id="PF24610">
    <property type="entry name" value="DUF7623"/>
    <property type="match status" value="16"/>
</dbReference>
<feature type="domain" description="DUF7623" evidence="3">
    <location>
        <begin position="387"/>
        <end position="435"/>
    </location>
</feature>
<evidence type="ECO:0000313" key="4">
    <source>
        <dbReference type="EMBL" id="CAD2219419.1"/>
    </source>
</evidence>
<feature type="domain" description="DUF7623" evidence="3">
    <location>
        <begin position="527"/>
        <end position="575"/>
    </location>
</feature>
<feature type="domain" description="DUF7623" evidence="3">
    <location>
        <begin position="1087"/>
        <end position="1133"/>
    </location>
</feature>
<evidence type="ECO:0000259" key="3">
    <source>
        <dbReference type="Pfam" id="PF24610"/>
    </source>
</evidence>
<feature type="compositionally biased region" description="Basic and acidic residues" evidence="2">
    <location>
        <begin position="1521"/>
        <end position="1536"/>
    </location>
</feature>